<dbReference type="PANTHER" id="PTHR24252:SF7">
    <property type="entry name" value="HYALIN"/>
    <property type="match status" value="1"/>
</dbReference>
<evidence type="ECO:0000313" key="14">
    <source>
        <dbReference type="Proteomes" id="UP000494165"/>
    </source>
</evidence>
<feature type="domain" description="Peptidase S1" evidence="12">
    <location>
        <begin position="78"/>
        <end position="309"/>
    </location>
</feature>
<dbReference type="PROSITE" id="PS00134">
    <property type="entry name" value="TRYPSIN_HIS"/>
    <property type="match status" value="1"/>
</dbReference>
<dbReference type="PROSITE" id="PS00135">
    <property type="entry name" value="TRYPSIN_SER"/>
    <property type="match status" value="1"/>
</dbReference>
<dbReference type="InterPro" id="IPR033116">
    <property type="entry name" value="TRYPSIN_SER"/>
</dbReference>
<keyword evidence="5" id="KW-0353">Hemolymph clotting</keyword>
<accession>A0A8S1C2L1</accession>
<comment type="caution">
    <text evidence="13">The sequence shown here is derived from an EMBL/GenBank/DDBJ whole genome shotgun (WGS) entry which is preliminary data.</text>
</comment>
<evidence type="ECO:0000256" key="9">
    <source>
        <dbReference type="ARBA" id="ARBA00066707"/>
    </source>
</evidence>
<gene>
    <name evidence="13" type="ORF">CLODIP_2_CD16233</name>
</gene>
<keyword evidence="6 10" id="KW-0720">Serine protease</keyword>
<dbReference type="OrthoDB" id="5597713at2759"/>
<dbReference type="InterPro" id="IPR009003">
    <property type="entry name" value="Peptidase_S1_PA"/>
</dbReference>
<keyword evidence="14" id="KW-1185">Reference proteome</keyword>
<reference evidence="13 14" key="1">
    <citation type="submission" date="2020-04" db="EMBL/GenBank/DDBJ databases">
        <authorList>
            <person name="Alioto T."/>
            <person name="Alioto T."/>
            <person name="Gomez Garrido J."/>
        </authorList>
    </citation>
    <scope>NUCLEOTIDE SEQUENCE [LARGE SCALE GENOMIC DNA]</scope>
</reference>
<evidence type="ECO:0000256" key="5">
    <source>
        <dbReference type="ARBA" id="ARBA00022820"/>
    </source>
</evidence>
<evidence type="ECO:0000256" key="11">
    <source>
        <dbReference type="SAM" id="MobiDB-lite"/>
    </source>
</evidence>
<dbReference type="CDD" id="cd00190">
    <property type="entry name" value="Tryp_SPc"/>
    <property type="match status" value="1"/>
</dbReference>
<sequence length="314" mass="34491">MDIILDMLKTILTGGPEPLFRSITPKDPKTFNQKAYAKIANKLKPKLDFKPTGKRPGDKNAGSNDEFDGTTVGVETQIIGGTKARRGQFPWQAKIEIDGSYMCGGSLIDPSWVLTAAHCVSGFSKWNISLGMVKISRNIAGRVDLLTTQAYLHENYSDETLVNDIALLKLPEAVSLTKFIQPVRLPSVRDATKTFLKTKCIISGWGKVGNDKGTSDDLKFLKREIEDSKECVKYYGSDTVTDSTLCIKNADKQSTCQGDSGGPFVLREKDKKYTQFGLVSFGSSQSCTGFPGGFTRVSSFLGWISEKTQLAIRK</sequence>
<dbReference type="AlphaFoldDB" id="A0A8S1C2L1"/>
<feature type="region of interest" description="Disordered" evidence="11">
    <location>
        <begin position="47"/>
        <end position="67"/>
    </location>
</feature>
<dbReference type="PRINTS" id="PR00722">
    <property type="entry name" value="CHYMOTRYPSIN"/>
</dbReference>
<evidence type="ECO:0000256" key="2">
    <source>
        <dbReference type="ARBA" id="ARBA00022670"/>
    </source>
</evidence>
<organism evidence="13 14">
    <name type="scientific">Cloeon dipterum</name>
    <dbReference type="NCBI Taxonomy" id="197152"/>
    <lineage>
        <taxon>Eukaryota</taxon>
        <taxon>Metazoa</taxon>
        <taxon>Ecdysozoa</taxon>
        <taxon>Arthropoda</taxon>
        <taxon>Hexapoda</taxon>
        <taxon>Insecta</taxon>
        <taxon>Pterygota</taxon>
        <taxon>Palaeoptera</taxon>
        <taxon>Ephemeroptera</taxon>
        <taxon>Pisciforma</taxon>
        <taxon>Baetidae</taxon>
        <taxon>Cloeon</taxon>
    </lineage>
</organism>
<dbReference type="EC" id="3.4.21.84" evidence="9"/>
<dbReference type="EMBL" id="CADEPI010000023">
    <property type="protein sequence ID" value="CAB3366150.1"/>
    <property type="molecule type" value="Genomic_DNA"/>
</dbReference>
<dbReference type="Proteomes" id="UP000494165">
    <property type="component" value="Unassembled WGS sequence"/>
</dbReference>
<dbReference type="InterPro" id="IPR018114">
    <property type="entry name" value="TRYPSIN_HIS"/>
</dbReference>
<evidence type="ECO:0000313" key="13">
    <source>
        <dbReference type="EMBL" id="CAB3366150.1"/>
    </source>
</evidence>
<keyword evidence="2 10" id="KW-0645">Protease</keyword>
<evidence type="ECO:0000256" key="8">
    <source>
        <dbReference type="ARBA" id="ARBA00052079"/>
    </source>
</evidence>
<proteinExistence type="predicted"/>
<keyword evidence="3" id="KW-0732">Signal</keyword>
<dbReference type="InterPro" id="IPR001254">
    <property type="entry name" value="Trypsin_dom"/>
</dbReference>
<dbReference type="PANTHER" id="PTHR24252">
    <property type="entry name" value="ACROSIN-RELATED"/>
    <property type="match status" value="1"/>
</dbReference>
<dbReference type="SUPFAM" id="SSF50494">
    <property type="entry name" value="Trypsin-like serine proteases"/>
    <property type="match status" value="1"/>
</dbReference>
<evidence type="ECO:0000256" key="7">
    <source>
        <dbReference type="ARBA" id="ARBA00023157"/>
    </source>
</evidence>
<keyword evidence="1" id="KW-0768">Sushi</keyword>
<dbReference type="GO" id="GO:0006508">
    <property type="term" value="P:proteolysis"/>
    <property type="evidence" value="ECO:0007669"/>
    <property type="project" value="UniProtKB-KW"/>
</dbReference>
<keyword evidence="4 10" id="KW-0378">Hydrolase</keyword>
<dbReference type="Pfam" id="PF00089">
    <property type="entry name" value="Trypsin"/>
    <property type="match status" value="1"/>
</dbReference>
<evidence type="ECO:0000256" key="3">
    <source>
        <dbReference type="ARBA" id="ARBA00022729"/>
    </source>
</evidence>
<dbReference type="InterPro" id="IPR043504">
    <property type="entry name" value="Peptidase_S1_PA_chymotrypsin"/>
</dbReference>
<comment type="catalytic activity">
    <reaction evidence="8">
        <text>Selective cleavage of 103-Arg-|-Ser-104 and 124-Ile-|-Ile-125 bonds in Limulus clotting factor B to form activated factor B. Cleavage of -Pro-Arg-|-Xaa- bonds in synthetic substrates.</text>
        <dbReference type="EC" id="3.4.21.84"/>
    </reaction>
</comment>
<dbReference type="InterPro" id="IPR001314">
    <property type="entry name" value="Peptidase_S1A"/>
</dbReference>
<dbReference type="GO" id="GO:0004252">
    <property type="term" value="F:serine-type endopeptidase activity"/>
    <property type="evidence" value="ECO:0007669"/>
    <property type="project" value="InterPro"/>
</dbReference>
<dbReference type="Gene3D" id="2.40.10.10">
    <property type="entry name" value="Trypsin-like serine proteases"/>
    <property type="match status" value="1"/>
</dbReference>
<evidence type="ECO:0000256" key="10">
    <source>
        <dbReference type="RuleBase" id="RU363034"/>
    </source>
</evidence>
<feature type="compositionally biased region" description="Basic and acidic residues" evidence="11">
    <location>
        <begin position="47"/>
        <end position="58"/>
    </location>
</feature>
<keyword evidence="7" id="KW-1015">Disulfide bond</keyword>
<name>A0A8S1C2L1_9INSE</name>
<dbReference type="SMART" id="SM00020">
    <property type="entry name" value="Tryp_SPc"/>
    <property type="match status" value="1"/>
</dbReference>
<evidence type="ECO:0000256" key="1">
    <source>
        <dbReference type="ARBA" id="ARBA00022659"/>
    </source>
</evidence>
<dbReference type="FunFam" id="2.40.10.10:FF:000120">
    <property type="entry name" value="Putative serine protease"/>
    <property type="match status" value="1"/>
</dbReference>
<protein>
    <recommendedName>
        <fullName evidence="9">limulus clotting factor C</fullName>
        <ecNumber evidence="9">3.4.21.84</ecNumber>
    </recommendedName>
</protein>
<evidence type="ECO:0000259" key="12">
    <source>
        <dbReference type="PROSITE" id="PS50240"/>
    </source>
</evidence>
<evidence type="ECO:0000256" key="6">
    <source>
        <dbReference type="ARBA" id="ARBA00022825"/>
    </source>
</evidence>
<dbReference type="PROSITE" id="PS50240">
    <property type="entry name" value="TRYPSIN_DOM"/>
    <property type="match status" value="1"/>
</dbReference>
<evidence type="ECO:0000256" key="4">
    <source>
        <dbReference type="ARBA" id="ARBA00022801"/>
    </source>
</evidence>
<dbReference type="GO" id="GO:0042381">
    <property type="term" value="P:hemolymph coagulation"/>
    <property type="evidence" value="ECO:0007669"/>
    <property type="project" value="UniProtKB-KW"/>
</dbReference>